<dbReference type="EMBL" id="CAUYUJ010021599">
    <property type="protein sequence ID" value="CAK0905717.1"/>
    <property type="molecule type" value="Genomic_DNA"/>
</dbReference>
<evidence type="ECO:0000313" key="3">
    <source>
        <dbReference type="EMBL" id="CAK0905717.1"/>
    </source>
</evidence>
<keyword evidence="4" id="KW-1185">Reference proteome</keyword>
<keyword evidence="1" id="KW-0233">DNA recombination</keyword>
<dbReference type="SUPFAM" id="SSF56349">
    <property type="entry name" value="DNA breaking-rejoining enzymes"/>
    <property type="match status" value="1"/>
</dbReference>
<dbReference type="InterPro" id="IPR013762">
    <property type="entry name" value="Integrase-like_cat_sf"/>
</dbReference>
<gene>
    <name evidence="3" type="ORF">PCOR1329_LOCUS81309</name>
</gene>
<feature type="domain" description="DUF4326" evidence="2">
    <location>
        <begin position="171"/>
        <end position="246"/>
    </location>
</feature>
<evidence type="ECO:0000256" key="1">
    <source>
        <dbReference type="ARBA" id="ARBA00023172"/>
    </source>
</evidence>
<reference evidence="3" key="1">
    <citation type="submission" date="2023-10" db="EMBL/GenBank/DDBJ databases">
        <authorList>
            <person name="Chen Y."/>
            <person name="Shah S."/>
            <person name="Dougan E. K."/>
            <person name="Thang M."/>
            <person name="Chan C."/>
        </authorList>
    </citation>
    <scope>NUCLEOTIDE SEQUENCE [LARGE SCALE GENOMIC DNA]</scope>
</reference>
<organism evidence="3 4">
    <name type="scientific">Prorocentrum cordatum</name>
    <dbReference type="NCBI Taxonomy" id="2364126"/>
    <lineage>
        <taxon>Eukaryota</taxon>
        <taxon>Sar</taxon>
        <taxon>Alveolata</taxon>
        <taxon>Dinophyceae</taxon>
        <taxon>Prorocentrales</taxon>
        <taxon>Prorocentraceae</taxon>
        <taxon>Prorocentrum</taxon>
    </lineage>
</organism>
<evidence type="ECO:0000313" key="4">
    <source>
        <dbReference type="Proteomes" id="UP001189429"/>
    </source>
</evidence>
<dbReference type="InterPro" id="IPR011010">
    <property type="entry name" value="DNA_brk_join_enz"/>
</dbReference>
<dbReference type="Pfam" id="PF14216">
    <property type="entry name" value="DUF4326"/>
    <property type="match status" value="1"/>
</dbReference>
<name>A0ABN9XZX0_9DINO</name>
<protein>
    <recommendedName>
        <fullName evidence="2">DUF4326 domain-containing protein</fullName>
    </recommendedName>
</protein>
<dbReference type="Proteomes" id="UP001189429">
    <property type="component" value="Unassembled WGS sequence"/>
</dbReference>
<comment type="caution">
    <text evidence="3">The sequence shown here is derived from an EMBL/GenBank/DDBJ whole genome shotgun (WGS) entry which is preliminary data.</text>
</comment>
<sequence length="707" mass="78040">MSAGSDAEPVVVRAKTQDVRRACKVALKAERPPLEEWLPPGFRDKWCIHQADGRVEPPDATIREKLMGFPEGHTVPCMTSSQAKAEPAKYEALRRSLVGNSFQCEVVAWIISHWAVGAGLLVSVPSLGELHESARAWAGGRKLWAGEVTSLRCGRSEIDEGLHAKLDQAGGPIYVGRGSRRWGLAASRWGNPFTISPERSREDAVALFAGWIRTQPTLLQSLETLRGALLVCHCGPDQACHADILLAELAKRDVVEWRELDAPRRIVMGLVMACHNNGADIRTDGASEALGKIFPRQEIDSGIWRWRKARQLVWDAAEHINVLECQGALMMIRWRARSVRRHQCVFLHLLDSMVNIGALSKHRSSSPQLNKVVRTFSAWELAMGARAVFGFTSSARNPADAPSRLRDGAGMGKLRDARIKASTLARYRGAAQRFVDYLAANNLPLPFTWDDIDICLQDYLEHLWAEGATKGEANDTLSGVQHLLRTRRRYPGAWQLLTVWGRLEIPQRAPPMPAQVCTALAGWALSRGEVAFAAALLVAFHLCLRTGEALGLSGGVIFLKPCGRGAVSLPWTKTSCQKGAREQVTLDDPLVGAVAHAQLQRDSRLWPGTTRAFHDLFRTGLQQIGCKHLALSPYSLRRGGATHEFLLSGDLSKVMLRGRWSSARTAKIYIQDGAAIIAEMKLQDRTRSTLQQFSNALFARVRAFCSP</sequence>
<dbReference type="Gene3D" id="1.10.443.10">
    <property type="entry name" value="Intergrase catalytic core"/>
    <property type="match status" value="1"/>
</dbReference>
<accession>A0ABN9XZX0</accession>
<proteinExistence type="predicted"/>
<evidence type="ECO:0000259" key="2">
    <source>
        <dbReference type="Pfam" id="PF14216"/>
    </source>
</evidence>
<dbReference type="InterPro" id="IPR025475">
    <property type="entry name" value="DUF4326"/>
</dbReference>